<organism evidence="8 9">
    <name type="scientific">Armadillidium nasatum</name>
    <dbReference type="NCBI Taxonomy" id="96803"/>
    <lineage>
        <taxon>Eukaryota</taxon>
        <taxon>Metazoa</taxon>
        <taxon>Ecdysozoa</taxon>
        <taxon>Arthropoda</taxon>
        <taxon>Crustacea</taxon>
        <taxon>Multicrustacea</taxon>
        <taxon>Malacostraca</taxon>
        <taxon>Eumalacostraca</taxon>
        <taxon>Peracarida</taxon>
        <taxon>Isopoda</taxon>
        <taxon>Oniscidea</taxon>
        <taxon>Crinocheta</taxon>
        <taxon>Armadillidiidae</taxon>
        <taxon>Armadillidium</taxon>
    </lineage>
</organism>
<dbReference type="Proteomes" id="UP000326759">
    <property type="component" value="Unassembled WGS sequence"/>
</dbReference>
<evidence type="ECO:0000256" key="6">
    <source>
        <dbReference type="PIRSR" id="PIRSR037350-1"/>
    </source>
</evidence>
<dbReference type="Pfam" id="PF05971">
    <property type="entry name" value="Methyltransf_10"/>
    <property type="match status" value="2"/>
</dbReference>
<evidence type="ECO:0000256" key="2">
    <source>
        <dbReference type="ARBA" id="ARBA00022603"/>
    </source>
</evidence>
<comment type="caution">
    <text evidence="8">The sequence shown here is derived from an EMBL/GenBank/DDBJ whole genome shotgun (WGS) entry which is preliminary data.</text>
</comment>
<accession>A0A5N5TAD7</accession>
<reference evidence="8 9" key="1">
    <citation type="journal article" date="2019" name="PLoS Biol.">
        <title>Sex chromosomes control vertical transmission of feminizing Wolbachia symbionts in an isopod.</title>
        <authorList>
            <person name="Becking T."/>
            <person name="Chebbi M.A."/>
            <person name="Giraud I."/>
            <person name="Moumen B."/>
            <person name="Laverre T."/>
            <person name="Caubet Y."/>
            <person name="Peccoud J."/>
            <person name="Gilbert C."/>
            <person name="Cordaux R."/>
        </authorList>
    </citation>
    <scope>NUCLEOTIDE SEQUENCE [LARGE SCALE GENOMIC DNA]</scope>
    <source>
        <strain evidence="8">ANa2</strain>
        <tissue evidence="8">Whole body excluding digestive tract and cuticle</tissue>
    </source>
</reference>
<proteinExistence type="inferred from homology"/>
<feature type="region of interest" description="Disordered" evidence="7">
    <location>
        <begin position="227"/>
        <end position="250"/>
    </location>
</feature>
<dbReference type="GO" id="GO:0005634">
    <property type="term" value="C:nucleus"/>
    <property type="evidence" value="ECO:0007669"/>
    <property type="project" value="TreeGrafter"/>
</dbReference>
<evidence type="ECO:0000256" key="7">
    <source>
        <dbReference type="SAM" id="MobiDB-lite"/>
    </source>
</evidence>
<dbReference type="PANTHER" id="PTHR13393">
    <property type="entry name" value="SAM-DEPENDENT METHYLTRANSFERASE"/>
    <property type="match status" value="1"/>
</dbReference>
<dbReference type="SUPFAM" id="SSF53335">
    <property type="entry name" value="S-adenosyl-L-methionine-dependent methyltransferases"/>
    <property type="match status" value="1"/>
</dbReference>
<sequence length="373" mass="42516">MHPRNPYKTLPSFKELAILYPDFRAYCTFDFRGKAFLDFKKSEAVRALTTSLLHKDFGLKVNIPDNRLVPTLPLRMNYLLWIEDLLNLTCHKTSLGKMNDNIIGIDIGTGAACVYPLLGSKKFGWNFVATETDSVSFDSAMKNVAENELHKKILVKQSAEFFDILQNDNVKEFLQNVRRISKETETVSLEAADSDQSPCKQESKQESYLIDFTMCNPPFFSSEVEMDTNHNNKKETRSQPRSVSTGSAEERVTDGGEISFVDKLIEKSIQYKDSIKIFSTLVGKKSDVKIIINHIREKTKGLNVCVTDTEFCQGRTMRWGIAWSFSEIPLEKVISKKQKMSQKPYVLQIPRSMMAVYSIQSVWSQDSVMAEGY</sequence>
<dbReference type="GO" id="GO:0008168">
    <property type="term" value="F:methyltransferase activity"/>
    <property type="evidence" value="ECO:0007669"/>
    <property type="project" value="UniProtKB-UniRule"/>
</dbReference>
<feature type="binding site" evidence="6">
    <location>
        <position position="75"/>
    </location>
    <ligand>
        <name>S-adenosyl-L-methionine</name>
        <dbReference type="ChEBI" id="CHEBI:59789"/>
    </ligand>
</feature>
<dbReference type="Gene3D" id="3.40.50.150">
    <property type="entry name" value="Vaccinia Virus protein VP39"/>
    <property type="match status" value="1"/>
</dbReference>
<keyword evidence="9" id="KW-1185">Reference proteome</keyword>
<dbReference type="OrthoDB" id="514248at2759"/>
<keyword evidence="2 5" id="KW-0489">Methyltransferase</keyword>
<name>A0A5N5TAD7_9CRUS</name>
<evidence type="ECO:0000313" key="9">
    <source>
        <dbReference type="Proteomes" id="UP000326759"/>
    </source>
</evidence>
<dbReference type="AlphaFoldDB" id="A0A5N5TAD7"/>
<gene>
    <name evidence="8" type="primary">mettl16</name>
    <name evidence="8" type="ORF">Anas_10632</name>
</gene>
<keyword evidence="3 5" id="KW-0808">Transferase</keyword>
<feature type="binding site" evidence="6">
    <location>
        <position position="108"/>
    </location>
    <ligand>
        <name>S-adenosyl-L-methionine</name>
        <dbReference type="ChEBI" id="CHEBI:59789"/>
    </ligand>
</feature>
<dbReference type="InterPro" id="IPR010286">
    <property type="entry name" value="METTL16/RlmF"/>
</dbReference>
<evidence type="ECO:0000256" key="1">
    <source>
        <dbReference type="ARBA" id="ARBA00005878"/>
    </source>
</evidence>
<feature type="compositionally biased region" description="Basic and acidic residues" evidence="7">
    <location>
        <begin position="227"/>
        <end position="238"/>
    </location>
</feature>
<evidence type="ECO:0000256" key="4">
    <source>
        <dbReference type="ARBA" id="ARBA00022691"/>
    </source>
</evidence>
<evidence type="ECO:0000256" key="3">
    <source>
        <dbReference type="ARBA" id="ARBA00022679"/>
    </source>
</evidence>
<feature type="binding site" evidence="6">
    <location>
        <position position="216"/>
    </location>
    <ligand>
        <name>S-adenosyl-L-methionine</name>
        <dbReference type="ChEBI" id="CHEBI:59789"/>
    </ligand>
</feature>
<keyword evidence="4 6" id="KW-0949">S-adenosyl-L-methionine</keyword>
<dbReference type="InterPro" id="IPR029063">
    <property type="entry name" value="SAM-dependent_MTases_sf"/>
</dbReference>
<dbReference type="InterPro" id="IPR017182">
    <property type="entry name" value="METTL16/PsiM"/>
</dbReference>
<evidence type="ECO:0000256" key="5">
    <source>
        <dbReference type="PIRNR" id="PIRNR037350"/>
    </source>
</evidence>
<dbReference type="PANTHER" id="PTHR13393:SF0">
    <property type="entry name" value="RNA N6-ADENOSINE-METHYLTRANSFERASE METTL16"/>
    <property type="match status" value="1"/>
</dbReference>
<comment type="similarity">
    <text evidence="1 5">Belongs to the methyltransferase superfamily. METTL16/RlmF family.</text>
</comment>
<evidence type="ECO:0000313" key="8">
    <source>
        <dbReference type="EMBL" id="KAB7503624.1"/>
    </source>
</evidence>
<dbReference type="GO" id="GO:0070475">
    <property type="term" value="P:rRNA base methylation"/>
    <property type="evidence" value="ECO:0007669"/>
    <property type="project" value="TreeGrafter"/>
</dbReference>
<protein>
    <recommendedName>
        <fullName evidence="5">U6 small nuclear RNA (adenine-(43)-N(6))-methyltransferase</fullName>
        <ecNumber evidence="5">2.1.1.-</ecNumber>
    </recommendedName>
</protein>
<dbReference type="EMBL" id="SEYY01004781">
    <property type="protein sequence ID" value="KAB7503624.1"/>
    <property type="molecule type" value="Genomic_DNA"/>
</dbReference>
<feature type="binding site" evidence="6">
    <location>
        <position position="131"/>
    </location>
    <ligand>
        <name>S-adenosyl-L-methionine</name>
        <dbReference type="ChEBI" id="CHEBI:59789"/>
    </ligand>
</feature>
<dbReference type="EC" id="2.1.1.-" evidence="5"/>
<dbReference type="PIRSF" id="PIRSF037350">
    <property type="entry name" value="Mtase_ZK1128_prd"/>
    <property type="match status" value="1"/>
</dbReference>